<proteinExistence type="predicted"/>
<protein>
    <submittedName>
        <fullName evidence="1">Uncharacterized protein</fullName>
    </submittedName>
</protein>
<comment type="caution">
    <text evidence="1">The sequence shown here is derived from an EMBL/GenBank/DDBJ whole genome shotgun (WGS) entry which is preliminary data.</text>
</comment>
<accession>X0VF23</accession>
<sequence length="206" mass="24665">DYEKYLEGFDEVEDIFQYVIDSKYFNPKIFEYEQLNHQNRTRNKKRKNYELFLQYVKDNPKGKNITYAAADGTGTPTEVFMKEKYVFPKSYKLHNEEWKEIPMIDRYVEKAEKFFGVEIRSEIDSWKERVDQEKRASGIFNGNVVMEHFPLRGKELGAAMKNFNDYLNSLIPSATPEEHKLLRSRWILDNNMETIFRVFKDVNNLN</sequence>
<reference evidence="1" key="1">
    <citation type="journal article" date="2014" name="Front. Microbiol.">
        <title>High frequency of phylogenetically diverse reductive dehalogenase-homologous genes in deep subseafloor sedimentary metagenomes.</title>
        <authorList>
            <person name="Kawai M."/>
            <person name="Futagami T."/>
            <person name="Toyoda A."/>
            <person name="Takaki Y."/>
            <person name="Nishi S."/>
            <person name="Hori S."/>
            <person name="Arai W."/>
            <person name="Tsubouchi T."/>
            <person name="Morono Y."/>
            <person name="Uchiyama I."/>
            <person name="Ito T."/>
            <person name="Fujiyama A."/>
            <person name="Inagaki F."/>
            <person name="Takami H."/>
        </authorList>
    </citation>
    <scope>NUCLEOTIDE SEQUENCE</scope>
    <source>
        <strain evidence="1">Expedition CK06-06</strain>
    </source>
</reference>
<evidence type="ECO:0000313" key="1">
    <source>
        <dbReference type="EMBL" id="GAF99140.1"/>
    </source>
</evidence>
<feature type="non-terminal residue" evidence="1">
    <location>
        <position position="1"/>
    </location>
</feature>
<dbReference type="EMBL" id="BARS01012418">
    <property type="protein sequence ID" value="GAF99140.1"/>
    <property type="molecule type" value="Genomic_DNA"/>
</dbReference>
<gene>
    <name evidence="1" type="ORF">S01H1_22124</name>
</gene>
<organism evidence="1">
    <name type="scientific">marine sediment metagenome</name>
    <dbReference type="NCBI Taxonomy" id="412755"/>
    <lineage>
        <taxon>unclassified sequences</taxon>
        <taxon>metagenomes</taxon>
        <taxon>ecological metagenomes</taxon>
    </lineage>
</organism>
<name>X0VF23_9ZZZZ</name>
<dbReference type="AlphaFoldDB" id="X0VF23"/>